<dbReference type="InterPro" id="IPR000307">
    <property type="entry name" value="Ribosomal_bS16"/>
</dbReference>
<dbReference type="Gene3D" id="3.30.1320.10">
    <property type="match status" value="1"/>
</dbReference>
<gene>
    <name evidence="3" type="primary">rpsP</name>
    <name evidence="4" type="ORF">A2803_03080</name>
</gene>
<evidence type="ECO:0000256" key="1">
    <source>
        <dbReference type="ARBA" id="ARBA00022980"/>
    </source>
</evidence>
<comment type="similarity">
    <text evidence="3">Belongs to the bacterial ribosomal protein bS16 family.</text>
</comment>
<dbReference type="InterPro" id="IPR023803">
    <property type="entry name" value="Ribosomal_bS16_dom_sf"/>
</dbReference>
<comment type="caution">
    <text evidence="4">The sequence shown here is derived from an EMBL/GenBank/DDBJ whole genome shotgun (WGS) entry which is preliminary data.</text>
</comment>
<dbReference type="HAMAP" id="MF_00385">
    <property type="entry name" value="Ribosomal_bS16"/>
    <property type="match status" value="1"/>
</dbReference>
<name>A0A1F7Z0C8_9BACT</name>
<dbReference type="GO" id="GO:0003735">
    <property type="term" value="F:structural constituent of ribosome"/>
    <property type="evidence" value="ECO:0007669"/>
    <property type="project" value="InterPro"/>
</dbReference>
<dbReference type="SUPFAM" id="SSF54565">
    <property type="entry name" value="Ribosomal protein S16"/>
    <property type="match status" value="1"/>
</dbReference>
<keyword evidence="1 3" id="KW-0689">Ribosomal protein</keyword>
<evidence type="ECO:0000313" key="5">
    <source>
        <dbReference type="Proteomes" id="UP000178870"/>
    </source>
</evidence>
<dbReference type="NCBIfam" id="TIGR00002">
    <property type="entry name" value="S16"/>
    <property type="match status" value="1"/>
</dbReference>
<accession>A0A1F7Z0C8</accession>
<reference evidence="4 5" key="1">
    <citation type="journal article" date="2016" name="Nat. Commun.">
        <title>Thousands of microbial genomes shed light on interconnected biogeochemical processes in an aquifer system.</title>
        <authorList>
            <person name="Anantharaman K."/>
            <person name="Brown C.T."/>
            <person name="Hug L.A."/>
            <person name="Sharon I."/>
            <person name="Castelle C.J."/>
            <person name="Probst A.J."/>
            <person name="Thomas B.C."/>
            <person name="Singh A."/>
            <person name="Wilkins M.J."/>
            <person name="Karaoz U."/>
            <person name="Brodie E.L."/>
            <person name="Williams K.H."/>
            <person name="Hubbard S.S."/>
            <person name="Banfield J.F."/>
        </authorList>
    </citation>
    <scope>NUCLEOTIDE SEQUENCE [LARGE SCALE GENOMIC DNA]</scope>
</reference>
<proteinExistence type="inferred from homology"/>
<evidence type="ECO:0000256" key="3">
    <source>
        <dbReference type="HAMAP-Rule" id="MF_00385"/>
    </source>
</evidence>
<dbReference type="GO" id="GO:0005737">
    <property type="term" value="C:cytoplasm"/>
    <property type="evidence" value="ECO:0007669"/>
    <property type="project" value="UniProtKB-ARBA"/>
</dbReference>
<dbReference type="Pfam" id="PF00886">
    <property type="entry name" value="Ribosomal_S16"/>
    <property type="match status" value="1"/>
</dbReference>
<dbReference type="PANTHER" id="PTHR12919:SF20">
    <property type="entry name" value="SMALL RIBOSOMAL SUBUNIT PROTEIN BS16M"/>
    <property type="match status" value="1"/>
</dbReference>
<dbReference type="PROSITE" id="PS00732">
    <property type="entry name" value="RIBOSOMAL_S16"/>
    <property type="match status" value="1"/>
</dbReference>
<dbReference type="GO" id="GO:0015935">
    <property type="term" value="C:small ribosomal subunit"/>
    <property type="evidence" value="ECO:0007669"/>
    <property type="project" value="TreeGrafter"/>
</dbReference>
<evidence type="ECO:0000256" key="2">
    <source>
        <dbReference type="ARBA" id="ARBA00023274"/>
    </source>
</evidence>
<protein>
    <recommendedName>
        <fullName evidence="3">Small ribosomal subunit protein bS16</fullName>
    </recommendedName>
</protein>
<keyword evidence="2 3" id="KW-0687">Ribonucleoprotein</keyword>
<dbReference type="EMBL" id="MGGP01000009">
    <property type="protein sequence ID" value="OGM33076.1"/>
    <property type="molecule type" value="Genomic_DNA"/>
</dbReference>
<dbReference type="Proteomes" id="UP000178870">
    <property type="component" value="Unassembled WGS sequence"/>
</dbReference>
<evidence type="ECO:0000313" key="4">
    <source>
        <dbReference type="EMBL" id="OGM33076.1"/>
    </source>
</evidence>
<sequence length="73" mass="8072">MVKIRLARHGKKNNPFYRVVAIDSTKKVGGEALATLGFWHPQKGTLKIDKKAVAEWEKKGALVSDAVVKLLSK</sequence>
<dbReference type="InterPro" id="IPR020592">
    <property type="entry name" value="Ribosomal_bS16_CS"/>
</dbReference>
<organism evidence="4 5">
    <name type="scientific">Candidatus Woesebacteria bacterium RIFCSPHIGHO2_01_FULL_44_21</name>
    <dbReference type="NCBI Taxonomy" id="1802503"/>
    <lineage>
        <taxon>Bacteria</taxon>
        <taxon>Candidatus Woeseibacteriota</taxon>
    </lineage>
</organism>
<dbReference type="PANTHER" id="PTHR12919">
    <property type="entry name" value="30S RIBOSOMAL PROTEIN S16"/>
    <property type="match status" value="1"/>
</dbReference>
<dbReference type="AlphaFoldDB" id="A0A1F7Z0C8"/>
<dbReference type="GO" id="GO:0006412">
    <property type="term" value="P:translation"/>
    <property type="evidence" value="ECO:0007669"/>
    <property type="project" value="UniProtKB-UniRule"/>
</dbReference>